<evidence type="ECO:0000313" key="8">
    <source>
        <dbReference type="Proteomes" id="UP000634647"/>
    </source>
</evidence>
<evidence type="ECO:0000256" key="6">
    <source>
        <dbReference type="SAM" id="Phobius"/>
    </source>
</evidence>
<keyword evidence="2 6" id="KW-0812">Transmembrane</keyword>
<evidence type="ECO:0000256" key="1">
    <source>
        <dbReference type="ARBA" id="ARBA00004127"/>
    </source>
</evidence>
<organism evidence="7 8">
    <name type="scientific">Allgaiera indica</name>
    <dbReference type="NCBI Taxonomy" id="765699"/>
    <lineage>
        <taxon>Bacteria</taxon>
        <taxon>Pseudomonadati</taxon>
        <taxon>Pseudomonadota</taxon>
        <taxon>Alphaproteobacteria</taxon>
        <taxon>Rhodobacterales</taxon>
        <taxon>Paracoccaceae</taxon>
        <taxon>Allgaiera</taxon>
    </lineage>
</organism>
<sequence length="184" mass="20117">MRRRNCCAGSSPGGGTGRLGALPPDPRSIWTKMKVKSMREIDIPPLWLAIFLALAWALALMIPWHPFGVVGQGLGGAVVLAGLGLMGLALAQMLLGRTTFIPRRDPSALVTGGVFRLSRNPIYLGDAMVLTGAALWLDAPLALLLVPLFMAFIARRYIRDEEARLEAQFGAAYHEWAARVRRWL</sequence>
<feature type="region of interest" description="Disordered" evidence="5">
    <location>
        <begin position="1"/>
        <end position="23"/>
    </location>
</feature>
<comment type="subcellular location">
    <subcellularLocation>
        <location evidence="1">Endomembrane system</location>
        <topology evidence="1">Multi-pass membrane protein</topology>
    </subcellularLocation>
</comment>
<proteinExistence type="predicted"/>
<evidence type="ECO:0000256" key="2">
    <source>
        <dbReference type="ARBA" id="ARBA00022692"/>
    </source>
</evidence>
<dbReference type="Proteomes" id="UP000634647">
    <property type="component" value="Unassembled WGS sequence"/>
</dbReference>
<dbReference type="InterPro" id="IPR007318">
    <property type="entry name" value="Phopholipid_MeTrfase"/>
</dbReference>
<name>A0AAN4UQ43_9RHOB</name>
<feature type="compositionally biased region" description="Low complexity" evidence="5">
    <location>
        <begin position="1"/>
        <end position="10"/>
    </location>
</feature>
<keyword evidence="4 6" id="KW-0472">Membrane</keyword>
<dbReference type="PANTHER" id="PTHR12714">
    <property type="entry name" value="PROTEIN-S ISOPRENYLCYSTEINE O-METHYLTRANSFERASE"/>
    <property type="match status" value="1"/>
</dbReference>
<evidence type="ECO:0000313" key="7">
    <source>
        <dbReference type="EMBL" id="GHE00587.1"/>
    </source>
</evidence>
<accession>A0AAN4UQ43</accession>
<evidence type="ECO:0008006" key="9">
    <source>
        <dbReference type="Google" id="ProtNLM"/>
    </source>
</evidence>
<dbReference type="AlphaFoldDB" id="A0AAN4UQ43"/>
<evidence type="ECO:0000256" key="3">
    <source>
        <dbReference type="ARBA" id="ARBA00022989"/>
    </source>
</evidence>
<evidence type="ECO:0000256" key="5">
    <source>
        <dbReference type="SAM" id="MobiDB-lite"/>
    </source>
</evidence>
<dbReference type="Pfam" id="PF04191">
    <property type="entry name" value="PEMT"/>
    <property type="match status" value="1"/>
</dbReference>
<reference evidence="7" key="2">
    <citation type="submission" date="2023-06" db="EMBL/GenBank/DDBJ databases">
        <authorList>
            <person name="Sun Q."/>
            <person name="Zhou Y."/>
        </authorList>
    </citation>
    <scope>NUCLEOTIDE SEQUENCE</scope>
    <source>
        <strain evidence="7">CGMCC 1.10859</strain>
    </source>
</reference>
<feature type="transmembrane region" description="Helical" evidence="6">
    <location>
        <begin position="74"/>
        <end position="95"/>
    </location>
</feature>
<protein>
    <recommendedName>
        <fullName evidence="9">S-isoprenylcysteine methyltransferase</fullName>
    </recommendedName>
</protein>
<gene>
    <name evidence="7" type="ORF">GCM10008024_12700</name>
</gene>
<dbReference type="Gene3D" id="1.20.120.1630">
    <property type="match status" value="1"/>
</dbReference>
<keyword evidence="3 6" id="KW-1133">Transmembrane helix</keyword>
<evidence type="ECO:0000256" key="4">
    <source>
        <dbReference type="ARBA" id="ARBA00023136"/>
    </source>
</evidence>
<comment type="caution">
    <text evidence="7">The sequence shown here is derived from an EMBL/GenBank/DDBJ whole genome shotgun (WGS) entry which is preliminary data.</text>
</comment>
<feature type="transmembrane region" description="Helical" evidence="6">
    <location>
        <begin position="43"/>
        <end position="62"/>
    </location>
</feature>
<dbReference type="GO" id="GO:0012505">
    <property type="term" value="C:endomembrane system"/>
    <property type="evidence" value="ECO:0007669"/>
    <property type="project" value="UniProtKB-SubCell"/>
</dbReference>
<reference evidence="7" key="1">
    <citation type="journal article" date="2014" name="Int. J. Syst. Evol. Microbiol.">
        <title>Complete genome sequence of Corynebacterium casei LMG S-19264T (=DSM 44701T), isolated from a smear-ripened cheese.</title>
        <authorList>
            <consortium name="US DOE Joint Genome Institute (JGI-PGF)"/>
            <person name="Walter F."/>
            <person name="Albersmeier A."/>
            <person name="Kalinowski J."/>
            <person name="Ruckert C."/>
        </authorList>
    </citation>
    <scope>NUCLEOTIDE SEQUENCE</scope>
    <source>
        <strain evidence="7">CGMCC 1.10859</strain>
    </source>
</reference>
<feature type="transmembrane region" description="Helical" evidence="6">
    <location>
        <begin position="130"/>
        <end position="154"/>
    </location>
</feature>
<dbReference type="GO" id="GO:0016740">
    <property type="term" value="F:transferase activity"/>
    <property type="evidence" value="ECO:0007669"/>
    <property type="project" value="UniProtKB-ARBA"/>
</dbReference>
<dbReference type="PANTHER" id="PTHR12714:SF24">
    <property type="entry name" value="SLR1182 PROTEIN"/>
    <property type="match status" value="1"/>
</dbReference>
<dbReference type="EMBL" id="BNAB01000004">
    <property type="protein sequence ID" value="GHE00587.1"/>
    <property type="molecule type" value="Genomic_DNA"/>
</dbReference>